<dbReference type="GO" id="GO:0003700">
    <property type="term" value="F:DNA-binding transcription factor activity"/>
    <property type="evidence" value="ECO:0007669"/>
    <property type="project" value="InterPro"/>
</dbReference>
<dbReference type="AlphaFoldDB" id="A0A3N2DAY5"/>
<comment type="caution">
    <text evidence="6">The sequence shown here is derived from an EMBL/GenBank/DDBJ whole genome shotgun (WGS) entry which is preliminary data.</text>
</comment>
<dbReference type="Pfam" id="PF01047">
    <property type="entry name" value="MarR"/>
    <property type="match status" value="1"/>
</dbReference>
<dbReference type="EMBL" id="RKHQ01000001">
    <property type="protein sequence ID" value="ROR96872.1"/>
    <property type="molecule type" value="Genomic_DNA"/>
</dbReference>
<dbReference type="PANTHER" id="PTHR33164:SF64">
    <property type="entry name" value="TRANSCRIPTIONAL REGULATOR SLYA"/>
    <property type="match status" value="1"/>
</dbReference>
<protein>
    <submittedName>
        <fullName evidence="6">MarR family transcriptional regulator</fullName>
    </submittedName>
</protein>
<name>A0A3N2DAY5_9MICO</name>
<dbReference type="SMART" id="SM00347">
    <property type="entry name" value="HTH_MARR"/>
    <property type="match status" value="1"/>
</dbReference>
<reference evidence="6 7" key="1">
    <citation type="submission" date="2018-11" db="EMBL/GenBank/DDBJ databases">
        <title>Sequencing the genomes of 1000 actinobacteria strains.</title>
        <authorList>
            <person name="Klenk H.-P."/>
        </authorList>
    </citation>
    <scope>NUCLEOTIDE SEQUENCE [LARGE SCALE GENOMIC DNA]</scope>
    <source>
        <strain evidence="6 7">DSM 13521</strain>
    </source>
</reference>
<evidence type="ECO:0000256" key="3">
    <source>
        <dbReference type="ARBA" id="ARBA00023163"/>
    </source>
</evidence>
<keyword evidence="2" id="KW-0238">DNA-binding</keyword>
<keyword evidence="7" id="KW-1185">Reference proteome</keyword>
<gene>
    <name evidence="6" type="ORF">EDD28_1464</name>
</gene>
<evidence type="ECO:0000256" key="2">
    <source>
        <dbReference type="ARBA" id="ARBA00023125"/>
    </source>
</evidence>
<accession>A0A3N2DAY5</accession>
<dbReference type="InterPro" id="IPR039422">
    <property type="entry name" value="MarR/SlyA-like"/>
</dbReference>
<dbReference type="InterPro" id="IPR036388">
    <property type="entry name" value="WH-like_DNA-bd_sf"/>
</dbReference>
<dbReference type="RefSeq" id="WP_123738991.1">
    <property type="nucleotide sequence ID" value="NZ_RKHQ01000001.1"/>
</dbReference>
<dbReference type="InterPro" id="IPR036390">
    <property type="entry name" value="WH_DNA-bd_sf"/>
</dbReference>
<dbReference type="Gene3D" id="1.10.10.10">
    <property type="entry name" value="Winged helix-like DNA-binding domain superfamily/Winged helix DNA-binding domain"/>
    <property type="match status" value="1"/>
</dbReference>
<evidence type="ECO:0000313" key="7">
    <source>
        <dbReference type="Proteomes" id="UP000275356"/>
    </source>
</evidence>
<keyword evidence="3" id="KW-0804">Transcription</keyword>
<dbReference type="PROSITE" id="PS50995">
    <property type="entry name" value="HTH_MARR_2"/>
    <property type="match status" value="1"/>
</dbReference>
<evidence type="ECO:0000259" key="5">
    <source>
        <dbReference type="PROSITE" id="PS50995"/>
    </source>
</evidence>
<dbReference type="OrthoDB" id="9806864at2"/>
<sequence length="177" mass="19407">MDDDDAGGYPWDGPSDDGWDRDQAAADARRTPRLPELLGRASRGMASVVDEGLLLAGITSTQFQILTRNLSVGYAAVSELADDLGMAPATVSDVLRRLGDRGFVRRESSFMDSRIRGVRVTRAGAEHAERGRREVMAIAARAVRGLSAAEVGELERLLTVVTRNLSDERERRGLRRR</sequence>
<feature type="domain" description="HTH marR-type" evidence="5">
    <location>
        <begin position="31"/>
        <end position="163"/>
    </location>
</feature>
<feature type="region of interest" description="Disordered" evidence="4">
    <location>
        <begin position="1"/>
        <end position="33"/>
    </location>
</feature>
<dbReference type="GO" id="GO:0006950">
    <property type="term" value="P:response to stress"/>
    <property type="evidence" value="ECO:0007669"/>
    <property type="project" value="TreeGrafter"/>
</dbReference>
<organism evidence="6 7">
    <name type="scientific">Salana multivorans</name>
    <dbReference type="NCBI Taxonomy" id="120377"/>
    <lineage>
        <taxon>Bacteria</taxon>
        <taxon>Bacillati</taxon>
        <taxon>Actinomycetota</taxon>
        <taxon>Actinomycetes</taxon>
        <taxon>Micrococcales</taxon>
        <taxon>Beutenbergiaceae</taxon>
        <taxon>Salana</taxon>
    </lineage>
</organism>
<proteinExistence type="predicted"/>
<dbReference type="InterPro" id="IPR000835">
    <property type="entry name" value="HTH_MarR-typ"/>
</dbReference>
<dbReference type="SUPFAM" id="SSF46785">
    <property type="entry name" value="Winged helix' DNA-binding domain"/>
    <property type="match status" value="1"/>
</dbReference>
<feature type="compositionally biased region" description="Basic and acidic residues" evidence="4">
    <location>
        <begin position="18"/>
        <end position="30"/>
    </location>
</feature>
<dbReference type="PANTHER" id="PTHR33164">
    <property type="entry name" value="TRANSCRIPTIONAL REGULATOR, MARR FAMILY"/>
    <property type="match status" value="1"/>
</dbReference>
<dbReference type="GO" id="GO:0003677">
    <property type="term" value="F:DNA binding"/>
    <property type="evidence" value="ECO:0007669"/>
    <property type="project" value="UniProtKB-KW"/>
</dbReference>
<evidence type="ECO:0000313" key="6">
    <source>
        <dbReference type="EMBL" id="ROR96872.1"/>
    </source>
</evidence>
<evidence type="ECO:0000256" key="1">
    <source>
        <dbReference type="ARBA" id="ARBA00023015"/>
    </source>
</evidence>
<evidence type="ECO:0000256" key="4">
    <source>
        <dbReference type="SAM" id="MobiDB-lite"/>
    </source>
</evidence>
<keyword evidence="1" id="KW-0805">Transcription regulation</keyword>
<dbReference type="Proteomes" id="UP000275356">
    <property type="component" value="Unassembled WGS sequence"/>
</dbReference>